<organism evidence="2 3">
    <name type="scientific">Herbiconiux gentiana</name>
    <dbReference type="NCBI Taxonomy" id="2970912"/>
    <lineage>
        <taxon>Bacteria</taxon>
        <taxon>Bacillati</taxon>
        <taxon>Actinomycetota</taxon>
        <taxon>Actinomycetes</taxon>
        <taxon>Micrococcales</taxon>
        <taxon>Microbacteriaceae</taxon>
        <taxon>Herbiconiux</taxon>
    </lineage>
</organism>
<accession>A0ABT2GBB2</accession>
<protein>
    <submittedName>
        <fullName evidence="2">Uncharacterized protein</fullName>
    </submittedName>
</protein>
<evidence type="ECO:0000313" key="2">
    <source>
        <dbReference type="EMBL" id="MCS5713465.1"/>
    </source>
</evidence>
<name>A0ABT2GBB2_9MICO</name>
<dbReference type="RefSeq" id="WP_259484995.1">
    <property type="nucleotide sequence ID" value="NZ_JANTEZ010000001.1"/>
</dbReference>
<dbReference type="Proteomes" id="UP001165580">
    <property type="component" value="Unassembled WGS sequence"/>
</dbReference>
<feature type="compositionally biased region" description="Basic and acidic residues" evidence="1">
    <location>
        <begin position="1"/>
        <end position="32"/>
    </location>
</feature>
<dbReference type="EMBL" id="JANTEZ010000001">
    <property type="protein sequence ID" value="MCS5713465.1"/>
    <property type="molecule type" value="Genomic_DNA"/>
</dbReference>
<evidence type="ECO:0000313" key="3">
    <source>
        <dbReference type="Proteomes" id="UP001165580"/>
    </source>
</evidence>
<proteinExistence type="predicted"/>
<keyword evidence="3" id="KW-1185">Reference proteome</keyword>
<feature type="region of interest" description="Disordered" evidence="1">
    <location>
        <begin position="1"/>
        <end position="77"/>
    </location>
</feature>
<gene>
    <name evidence="2" type="ORF">NVV95_02730</name>
</gene>
<evidence type="ECO:0000256" key="1">
    <source>
        <dbReference type="SAM" id="MobiDB-lite"/>
    </source>
</evidence>
<comment type="caution">
    <text evidence="2">The sequence shown here is derived from an EMBL/GenBank/DDBJ whole genome shotgun (WGS) entry which is preliminary data.</text>
</comment>
<sequence>MTEHHDGSGEQHEGVSSDDHVSSGSSDAKDSAKANGAEGHEPASPGGSADTGPDPYDIESDLGPDGVPATEPEADAE</sequence>
<reference evidence="2" key="1">
    <citation type="submission" date="2022-08" db="EMBL/GenBank/DDBJ databases">
        <authorList>
            <person name="Deng Y."/>
            <person name="Han X.-F."/>
            <person name="Zhang Y.-Q."/>
        </authorList>
    </citation>
    <scope>NUCLEOTIDE SEQUENCE</scope>
    <source>
        <strain evidence="2">CPCC 205716</strain>
    </source>
</reference>